<organism evidence="1 2">
    <name type="scientific">Saponaria officinalis</name>
    <name type="common">Common soapwort</name>
    <name type="synonym">Lychnis saponaria</name>
    <dbReference type="NCBI Taxonomy" id="3572"/>
    <lineage>
        <taxon>Eukaryota</taxon>
        <taxon>Viridiplantae</taxon>
        <taxon>Streptophyta</taxon>
        <taxon>Embryophyta</taxon>
        <taxon>Tracheophyta</taxon>
        <taxon>Spermatophyta</taxon>
        <taxon>Magnoliopsida</taxon>
        <taxon>eudicotyledons</taxon>
        <taxon>Gunneridae</taxon>
        <taxon>Pentapetalae</taxon>
        <taxon>Caryophyllales</taxon>
        <taxon>Caryophyllaceae</taxon>
        <taxon>Caryophylleae</taxon>
        <taxon>Saponaria</taxon>
    </lineage>
</organism>
<dbReference type="AlphaFoldDB" id="A0AAW1M1E1"/>
<dbReference type="EMBL" id="JBDFQZ010000003">
    <property type="protein sequence ID" value="KAK9742653.1"/>
    <property type="molecule type" value="Genomic_DNA"/>
</dbReference>
<reference evidence="1" key="1">
    <citation type="submission" date="2024-03" db="EMBL/GenBank/DDBJ databases">
        <title>WGS assembly of Saponaria officinalis var. Norfolk2.</title>
        <authorList>
            <person name="Jenkins J."/>
            <person name="Shu S."/>
            <person name="Grimwood J."/>
            <person name="Barry K."/>
            <person name="Goodstein D."/>
            <person name="Schmutz J."/>
            <person name="Leebens-Mack J."/>
            <person name="Osbourn A."/>
        </authorList>
    </citation>
    <scope>NUCLEOTIDE SEQUENCE [LARGE SCALE GENOMIC DNA]</scope>
    <source>
        <strain evidence="1">JIC</strain>
    </source>
</reference>
<dbReference type="Proteomes" id="UP001443914">
    <property type="component" value="Unassembled WGS sequence"/>
</dbReference>
<protein>
    <submittedName>
        <fullName evidence="1">Uncharacterized protein</fullName>
    </submittedName>
</protein>
<sequence length="173" mass="19505">MQRLSTRSNTNNYNMVQCKKHPKHKQSPGVCSLCLSEKLSRVSTCSRGQMASRARAYYYCSSSSLSSSEDESSYASSCVSPTLHEDGHHRRIASDVKLNINKYLSKSKSMPLVEVVQENKKKVVGGFWSKFLRPRRNNNHHLVNNLKNSDNNSNKVYMSQPLDVPSSSNMVVC</sequence>
<dbReference type="PANTHER" id="PTHR34046:SF7">
    <property type="entry name" value="DUF740 FAMILY PROTEIN"/>
    <property type="match status" value="1"/>
</dbReference>
<evidence type="ECO:0000313" key="1">
    <source>
        <dbReference type="EMBL" id="KAK9742653.1"/>
    </source>
</evidence>
<name>A0AAW1M1E1_SAPOF</name>
<evidence type="ECO:0000313" key="2">
    <source>
        <dbReference type="Proteomes" id="UP001443914"/>
    </source>
</evidence>
<gene>
    <name evidence="1" type="ORF">RND81_03G188700</name>
</gene>
<keyword evidence="2" id="KW-1185">Reference proteome</keyword>
<comment type="caution">
    <text evidence="1">The sequence shown here is derived from an EMBL/GenBank/DDBJ whole genome shotgun (WGS) entry which is preliminary data.</text>
</comment>
<proteinExistence type="predicted"/>
<accession>A0AAW1M1E1</accession>
<dbReference type="PANTHER" id="PTHR34046">
    <property type="entry name" value="OS06G0218800 PROTEIN"/>
    <property type="match status" value="1"/>
</dbReference>